<dbReference type="SUPFAM" id="SSF51735">
    <property type="entry name" value="NAD(P)-binding Rossmann-fold domains"/>
    <property type="match status" value="1"/>
</dbReference>
<dbReference type="KEGG" id="ang:An09g02920"/>
<dbReference type="Gene3D" id="3.40.50.720">
    <property type="entry name" value="NAD(P)-binding Rossmann-like Domain"/>
    <property type="match status" value="1"/>
</dbReference>
<gene>
    <name evidence="3" type="ORF">An09g02920</name>
</gene>
<dbReference type="GeneID" id="4983825"/>
<dbReference type="Gene3D" id="1.10.1040.10">
    <property type="entry name" value="N-(1-d-carboxylethyl)-l-norvaline Dehydrogenase, domain 2"/>
    <property type="match status" value="1"/>
</dbReference>
<reference evidence="3" key="1">
    <citation type="submission" date="2025-02" db="EMBL/GenBank/DDBJ databases">
        <authorList>
            <consortium name="NCBI Genome Project"/>
        </authorList>
    </citation>
    <scope>NUCLEOTIDE SEQUENCE</scope>
</reference>
<dbReference type="AlphaFoldDB" id="A0AAJ6QE29"/>
<proteinExistence type="predicted"/>
<evidence type="ECO:0000259" key="1">
    <source>
        <dbReference type="Pfam" id="PF03446"/>
    </source>
</evidence>
<evidence type="ECO:0008006" key="4">
    <source>
        <dbReference type="Google" id="ProtNLM"/>
    </source>
</evidence>
<dbReference type="Pfam" id="PF09130">
    <property type="entry name" value="DUF1932"/>
    <property type="match status" value="1"/>
</dbReference>
<reference evidence="3" key="2">
    <citation type="submission" date="2025-08" db="UniProtKB">
        <authorList>
            <consortium name="RefSeq"/>
        </authorList>
    </citation>
    <scope>IDENTIFICATION</scope>
</reference>
<dbReference type="InterPro" id="IPR006115">
    <property type="entry name" value="6PGDH_NADP-bd"/>
</dbReference>
<sequence length="381" mass="41928">MSYPLEAIGIISIGEMGLGIAQLLIAHHYRVLTYAADRSDATQRRAWQAGIELRPSMQDLVDQSDCLLSIVPPRDALTTAHRIVEASSARPAVRDTPLWVIDLNAVSPQTAREIESVITEASASSSHLRYIDGGIVGGPPRPLQPTNPNEPSWHCPSLIVSGPEKLPDEKLSRTLNIKHISDKIGVATGLKMCFASLTKGFFALAIQSFTTAHSLGVLPHLKDLMEEYNPATLRIAEKGVVGMPPKAYRWVREMKEIGDTMRDDGGFESDLFYAVAQVYQSVADDPILGQEKPDDRQRGQTVEDVVECLDKSLKRDALQLHVPTWPIGMVPFLIDREKYLGEEINPNLKNGSEERQTHAASELSTCLIGVGRLACTSRFVD</sequence>
<feature type="domain" description="Phosphogluconate dehydrogenase NAD-binding putative C-terminal" evidence="2">
    <location>
        <begin position="212"/>
        <end position="282"/>
    </location>
</feature>
<dbReference type="VEuPathDB" id="FungiDB:An09g02920"/>
<dbReference type="InterPro" id="IPR015814">
    <property type="entry name" value="Pgluconate_DH_NAD-bd_C"/>
</dbReference>
<dbReference type="Pfam" id="PF03446">
    <property type="entry name" value="NAD_binding_2"/>
    <property type="match status" value="1"/>
</dbReference>
<dbReference type="RefSeq" id="XP_001393606.3">
    <property type="nucleotide sequence ID" value="XM_001393569.3"/>
</dbReference>
<dbReference type="InterPro" id="IPR008927">
    <property type="entry name" value="6-PGluconate_DH-like_C_sf"/>
</dbReference>
<dbReference type="InterPro" id="IPR036291">
    <property type="entry name" value="NAD(P)-bd_dom_sf"/>
</dbReference>
<evidence type="ECO:0000259" key="2">
    <source>
        <dbReference type="Pfam" id="PF09130"/>
    </source>
</evidence>
<protein>
    <recommendedName>
        <fullName evidence="4">6-phosphogluconate dehydrogenase C-terminal domain-like protein</fullName>
    </recommendedName>
</protein>
<name>A0AAJ6QE29_ASPNG</name>
<feature type="domain" description="6-phosphogluconate dehydrogenase NADP-binding" evidence="1">
    <location>
        <begin position="8"/>
        <end position="139"/>
    </location>
</feature>
<evidence type="ECO:0000313" key="3">
    <source>
        <dbReference type="RefSeq" id="XP_001393606.3"/>
    </source>
</evidence>
<dbReference type="SUPFAM" id="SSF48179">
    <property type="entry name" value="6-phosphogluconate dehydrogenase C-terminal domain-like"/>
    <property type="match status" value="1"/>
</dbReference>
<accession>A0AAJ6QE29</accession>
<organism evidence="3">
    <name type="scientific">Aspergillus niger</name>
    <dbReference type="NCBI Taxonomy" id="5061"/>
    <lineage>
        <taxon>Eukaryota</taxon>
        <taxon>Fungi</taxon>
        <taxon>Dikarya</taxon>
        <taxon>Ascomycota</taxon>
        <taxon>Pezizomycotina</taxon>
        <taxon>Eurotiomycetes</taxon>
        <taxon>Eurotiomycetidae</taxon>
        <taxon>Eurotiales</taxon>
        <taxon>Aspergillaceae</taxon>
        <taxon>Aspergillus</taxon>
        <taxon>Aspergillus subgen. Circumdati</taxon>
    </lineage>
</organism>
<dbReference type="InterPro" id="IPR013328">
    <property type="entry name" value="6PGD_dom2"/>
</dbReference>